<dbReference type="Gene3D" id="3.30.9.10">
    <property type="entry name" value="D-Amino Acid Oxidase, subunit A, domain 2"/>
    <property type="match status" value="1"/>
</dbReference>
<dbReference type="PANTHER" id="PTHR11530:SF11">
    <property type="entry name" value="D-ASPARTATE OXIDASE"/>
    <property type="match status" value="1"/>
</dbReference>
<dbReference type="HOGENOM" id="CLU_034311_1_1_1"/>
<comment type="similarity">
    <text evidence="2">Belongs to the DAMOX/DASOX family.</text>
</comment>
<dbReference type="AlphaFoldDB" id="J4HVW6"/>
<evidence type="ECO:0000256" key="4">
    <source>
        <dbReference type="ARBA" id="ARBA00022827"/>
    </source>
</evidence>
<keyword evidence="4 6" id="KW-0274">FAD</keyword>
<evidence type="ECO:0000256" key="2">
    <source>
        <dbReference type="ARBA" id="ARBA00006730"/>
    </source>
</evidence>
<dbReference type="GeneID" id="24096138"/>
<dbReference type="GO" id="GO:0005737">
    <property type="term" value="C:cytoplasm"/>
    <property type="evidence" value="ECO:0007669"/>
    <property type="project" value="TreeGrafter"/>
</dbReference>
<evidence type="ECO:0000259" key="7">
    <source>
        <dbReference type="Pfam" id="PF01266"/>
    </source>
</evidence>
<dbReference type="GO" id="GO:0071949">
    <property type="term" value="F:FAD binding"/>
    <property type="evidence" value="ECO:0007669"/>
    <property type="project" value="InterPro"/>
</dbReference>
<dbReference type="InterPro" id="IPR023209">
    <property type="entry name" value="DAO"/>
</dbReference>
<sequence length="369" mass="40862">MSTPEPTKSVVILGAGVIGLTTAVSIQEKGGYSVTVIAETFPSDPKSVKYTSLWAGAYHVIYRENDERERKIQEDTFKVMWNLSEPDGEAEHCFRRVTTLEYYTDLVDMHAEWMPDFTMIPEESLAPNTLMGYSFTTYVIDPPLYLNYLLSRFLARGGTIVRGVVQHINQVLEGGAGIFSGKHSSSPIDALVVCTGLGTRVLGGVEDKDMYPSRGQTVLVRAPWITKAMRASNLVGTSWTYIIPRRNGNVALGGTKVPNDWYPVARPETTEEILQRCLALCPELAPPEVRAQRTPTVEDIRPLILDIGCGFRPSRAGGIRLETEWVDIPKNDRKIPVMFNYGHAGSGYESSWGSAAIVLDFLEEALVIN</sequence>
<feature type="binding site" evidence="6">
    <location>
        <position position="345"/>
    </location>
    <ligand>
        <name>D-dopa</name>
        <dbReference type="ChEBI" id="CHEBI:149689"/>
    </ligand>
</feature>
<dbReference type="STRING" id="599839.J4HVW6"/>
<evidence type="ECO:0000313" key="9">
    <source>
        <dbReference type="Proteomes" id="UP000006352"/>
    </source>
</evidence>
<dbReference type="SUPFAM" id="SSF54373">
    <property type="entry name" value="FAD-linked reductases, C-terminal domain"/>
    <property type="match status" value="1"/>
</dbReference>
<protein>
    <recommendedName>
        <fullName evidence="7">FAD dependent oxidoreductase domain-containing protein</fullName>
    </recommendedName>
</protein>
<dbReference type="PIRSF" id="PIRSF000189">
    <property type="entry name" value="D-aa_oxidase"/>
    <property type="match status" value="1"/>
</dbReference>
<dbReference type="Pfam" id="PF01266">
    <property type="entry name" value="DAO"/>
    <property type="match status" value="1"/>
</dbReference>
<proteinExistence type="inferred from homology"/>
<feature type="binding site" evidence="6">
    <location>
        <begin position="51"/>
        <end position="52"/>
    </location>
    <ligand>
        <name>FAD</name>
        <dbReference type="ChEBI" id="CHEBI:57692"/>
    </ligand>
</feature>
<dbReference type="EMBL" id="HE797023">
    <property type="protein sequence ID" value="CCM01227.1"/>
    <property type="molecule type" value="Genomic_DNA"/>
</dbReference>
<keyword evidence="9" id="KW-1185">Reference proteome</keyword>
<dbReference type="GO" id="GO:0019478">
    <property type="term" value="P:D-amino acid catabolic process"/>
    <property type="evidence" value="ECO:0007669"/>
    <property type="project" value="TreeGrafter"/>
</dbReference>
<evidence type="ECO:0000256" key="1">
    <source>
        <dbReference type="ARBA" id="ARBA00001974"/>
    </source>
</evidence>
<evidence type="ECO:0000256" key="6">
    <source>
        <dbReference type="PIRSR" id="PIRSR000189-1"/>
    </source>
</evidence>
<dbReference type="PANTHER" id="PTHR11530">
    <property type="entry name" value="D-AMINO ACID OXIDASE"/>
    <property type="match status" value="1"/>
</dbReference>
<dbReference type="RefSeq" id="XP_012180510.1">
    <property type="nucleotide sequence ID" value="XM_012325120.1"/>
</dbReference>
<feature type="binding site" evidence="6">
    <location>
        <position position="165"/>
    </location>
    <ligand>
        <name>FAD</name>
        <dbReference type="ChEBI" id="CHEBI:57692"/>
    </ligand>
</feature>
<feature type="binding site" evidence="6">
    <location>
        <position position="195"/>
    </location>
    <ligand>
        <name>FAD</name>
        <dbReference type="ChEBI" id="CHEBI:57692"/>
    </ligand>
</feature>
<dbReference type="InParanoid" id="J4HVW6"/>
<dbReference type="Proteomes" id="UP000006352">
    <property type="component" value="Unassembled WGS sequence"/>
</dbReference>
<dbReference type="OrthoDB" id="2015447at2759"/>
<name>J4HVW6_9APHY</name>
<feature type="binding site" evidence="6">
    <location>
        <position position="312"/>
    </location>
    <ligand>
        <name>D-dopa</name>
        <dbReference type="ChEBI" id="CHEBI:149689"/>
    </ligand>
</feature>
<feature type="domain" description="FAD dependent oxidoreductase" evidence="7">
    <location>
        <begin position="10"/>
        <end position="358"/>
    </location>
</feature>
<evidence type="ECO:0000256" key="5">
    <source>
        <dbReference type="ARBA" id="ARBA00023002"/>
    </source>
</evidence>
<dbReference type="GO" id="GO:0003884">
    <property type="term" value="F:D-amino-acid oxidase activity"/>
    <property type="evidence" value="ECO:0007669"/>
    <property type="project" value="InterPro"/>
</dbReference>
<comment type="cofactor">
    <cofactor evidence="1 6">
        <name>FAD</name>
        <dbReference type="ChEBI" id="CHEBI:57692"/>
    </cofactor>
</comment>
<evidence type="ECO:0000313" key="8">
    <source>
        <dbReference type="EMBL" id="CCM01227.1"/>
    </source>
</evidence>
<dbReference type="Gene3D" id="3.40.50.720">
    <property type="entry name" value="NAD(P)-binding Rossmann-like Domain"/>
    <property type="match status" value="1"/>
</dbReference>
<gene>
    <name evidence="8" type="ORF">FIBRA_03275</name>
</gene>
<keyword evidence="5" id="KW-0560">Oxidoreductase</keyword>
<dbReference type="SUPFAM" id="SSF51971">
    <property type="entry name" value="Nucleotide-binding domain"/>
    <property type="match status" value="1"/>
</dbReference>
<organism evidence="8 9">
    <name type="scientific">Fibroporia radiculosa</name>
    <dbReference type="NCBI Taxonomy" id="599839"/>
    <lineage>
        <taxon>Eukaryota</taxon>
        <taxon>Fungi</taxon>
        <taxon>Dikarya</taxon>
        <taxon>Basidiomycota</taxon>
        <taxon>Agaricomycotina</taxon>
        <taxon>Agaricomycetes</taxon>
        <taxon>Polyporales</taxon>
        <taxon>Fibroporiaceae</taxon>
        <taxon>Fibroporia</taxon>
    </lineage>
</organism>
<reference evidence="8 9" key="1">
    <citation type="journal article" date="2012" name="Appl. Environ. Microbiol.">
        <title>Short-read sequencing for genomic analysis of the brown rot fungus Fibroporia radiculosa.</title>
        <authorList>
            <person name="Tang J.D."/>
            <person name="Perkins A.D."/>
            <person name="Sonstegard T.S."/>
            <person name="Schroeder S.G."/>
            <person name="Burgess S.C."/>
            <person name="Diehl S.V."/>
        </authorList>
    </citation>
    <scope>NUCLEOTIDE SEQUENCE [LARGE SCALE GENOMIC DNA]</scope>
    <source>
        <strain evidence="8 9">TFFH 294</strain>
    </source>
</reference>
<accession>J4HVW6</accession>
<dbReference type="InterPro" id="IPR006076">
    <property type="entry name" value="FAD-dep_OxRdtase"/>
</dbReference>
<dbReference type="FunCoup" id="J4HVW6">
    <property type="interactions" value="54"/>
</dbReference>
<evidence type="ECO:0000256" key="3">
    <source>
        <dbReference type="ARBA" id="ARBA00022630"/>
    </source>
</evidence>
<keyword evidence="3" id="KW-0285">Flavoprotein</keyword>